<dbReference type="PRINTS" id="PR00081">
    <property type="entry name" value="GDHRDH"/>
</dbReference>
<keyword evidence="4" id="KW-1185">Reference proteome</keyword>
<comment type="similarity">
    <text evidence="1">Belongs to the short-chain dehydrogenases/reductases (SDR) family.</text>
</comment>
<dbReference type="InterPro" id="IPR020904">
    <property type="entry name" value="Sc_DH/Rdtase_CS"/>
</dbReference>
<dbReference type="InterPro" id="IPR002347">
    <property type="entry name" value="SDR_fam"/>
</dbReference>
<reference evidence="3 4" key="1">
    <citation type="submission" date="2024-08" db="EMBL/GenBank/DDBJ databases">
        <title>Mycobacterium servetensis sp. nov., a novel rapid-growing mycobacterial species recovered from a human patient in Zaragoza, Spain.</title>
        <authorList>
            <person name="Tristancho-Baro A.I."/>
            <person name="Buenestado-Serrano S."/>
            <person name="Garcia De Viedma D."/>
            <person name="Milagro-Beamonte A."/>
            <person name="Burillo N."/>
            <person name="Sanz S."/>
            <person name="Lopez-Calleja A.I."/>
            <person name="Penas-Utrilla D."/>
            <person name="Guardingo M."/>
            <person name="Garcia M.J."/>
            <person name="Vinuelas-Bayon J."/>
        </authorList>
    </citation>
    <scope>NUCLEOTIDE SEQUENCE [LARGE SCALE GENOMIC DNA]</scope>
    <source>
        <strain evidence="4">HUMS_12744610</strain>
    </source>
</reference>
<protein>
    <submittedName>
        <fullName evidence="3">SDR family NAD(P)-dependent oxidoreductase</fullName>
        <ecNumber evidence="3">1.1.1.-</ecNumber>
    </submittedName>
</protein>
<name>A0ABV4BZ99_9MYCO</name>
<accession>A0ABV4BZ99</accession>
<dbReference type="SUPFAM" id="SSF51735">
    <property type="entry name" value="NAD(P)-binding Rossmann-fold domains"/>
    <property type="match status" value="1"/>
</dbReference>
<dbReference type="RefSeq" id="WP_369738122.1">
    <property type="nucleotide sequence ID" value="NZ_JBGEDP010000001.1"/>
</dbReference>
<dbReference type="Proteomes" id="UP001564760">
    <property type="component" value="Unassembled WGS sequence"/>
</dbReference>
<dbReference type="EMBL" id="JBGEDP010000001">
    <property type="protein sequence ID" value="MEY8015634.1"/>
    <property type="molecule type" value="Genomic_DNA"/>
</dbReference>
<dbReference type="Gene3D" id="3.40.50.720">
    <property type="entry name" value="NAD(P)-binding Rossmann-like Domain"/>
    <property type="match status" value="1"/>
</dbReference>
<dbReference type="PANTHER" id="PTHR24321">
    <property type="entry name" value="DEHYDROGENASES, SHORT CHAIN"/>
    <property type="match status" value="1"/>
</dbReference>
<gene>
    <name evidence="3" type="ORF">AB8998_11750</name>
</gene>
<dbReference type="GO" id="GO:0016491">
    <property type="term" value="F:oxidoreductase activity"/>
    <property type="evidence" value="ECO:0007669"/>
    <property type="project" value="UniProtKB-KW"/>
</dbReference>
<organism evidence="3 4">
    <name type="scientific">Mycobacterium servetii</name>
    <dbReference type="NCBI Taxonomy" id="3237418"/>
    <lineage>
        <taxon>Bacteria</taxon>
        <taxon>Bacillati</taxon>
        <taxon>Actinomycetota</taxon>
        <taxon>Actinomycetes</taxon>
        <taxon>Mycobacteriales</taxon>
        <taxon>Mycobacteriaceae</taxon>
        <taxon>Mycobacterium</taxon>
    </lineage>
</organism>
<dbReference type="InterPro" id="IPR036291">
    <property type="entry name" value="NAD(P)-bd_dom_sf"/>
</dbReference>
<dbReference type="EC" id="1.1.1.-" evidence="3"/>
<dbReference type="PANTHER" id="PTHR24321:SF8">
    <property type="entry name" value="ESTRADIOL 17-BETA-DEHYDROGENASE 8-RELATED"/>
    <property type="match status" value="1"/>
</dbReference>
<evidence type="ECO:0000313" key="3">
    <source>
        <dbReference type="EMBL" id="MEY8015634.1"/>
    </source>
</evidence>
<evidence type="ECO:0000256" key="1">
    <source>
        <dbReference type="ARBA" id="ARBA00006484"/>
    </source>
</evidence>
<dbReference type="Pfam" id="PF13561">
    <property type="entry name" value="adh_short_C2"/>
    <property type="match status" value="1"/>
</dbReference>
<dbReference type="CDD" id="cd05233">
    <property type="entry name" value="SDR_c"/>
    <property type="match status" value="1"/>
</dbReference>
<proteinExistence type="inferred from homology"/>
<dbReference type="PROSITE" id="PS00061">
    <property type="entry name" value="ADH_SHORT"/>
    <property type="match status" value="1"/>
</dbReference>
<keyword evidence="2 3" id="KW-0560">Oxidoreductase</keyword>
<evidence type="ECO:0000256" key="2">
    <source>
        <dbReference type="ARBA" id="ARBA00023002"/>
    </source>
</evidence>
<dbReference type="PRINTS" id="PR00080">
    <property type="entry name" value="SDRFAMILY"/>
</dbReference>
<comment type="caution">
    <text evidence="3">The sequence shown here is derived from an EMBL/GenBank/DDBJ whole genome shotgun (WGS) entry which is preliminary data.</text>
</comment>
<sequence>MTGRLEGKVAIVTGASTGLGPVLGALFVREGARVLLAARREDLVRAAAAEAGAGAIAMRADVTDEGDVAAMVSRAVEEFGHVDILCNNAAAPGQDRWIWEQTLENWNATIAIDVTAAMLCTREVLNRSMLQRRSGVILNFSSTAGYTGVVRKSHYVTAKASLRAFTKSVALEVGSYGIRCNCIVPGSIDTELWRNWVQRSADEQGVDFATQRARILKGVALRDISSTEDVANLALFLAGDESRTITGQSIPVDAGGYLQG</sequence>
<evidence type="ECO:0000313" key="4">
    <source>
        <dbReference type="Proteomes" id="UP001564760"/>
    </source>
</evidence>